<feature type="domain" description="CARD" evidence="7">
    <location>
        <begin position="1"/>
        <end position="78"/>
    </location>
</feature>
<dbReference type="PRINTS" id="PR00376">
    <property type="entry name" value="IL1BCENZYME"/>
</dbReference>
<dbReference type="Pfam" id="PF00619">
    <property type="entry name" value="CARD"/>
    <property type="match status" value="1"/>
</dbReference>
<dbReference type="GO" id="GO:0004197">
    <property type="term" value="F:cysteine-type endopeptidase activity"/>
    <property type="evidence" value="ECO:0007669"/>
    <property type="project" value="InterPro"/>
</dbReference>
<dbReference type="SMART" id="SM00115">
    <property type="entry name" value="CASc"/>
    <property type="match status" value="1"/>
</dbReference>
<dbReference type="PROSITE" id="PS50207">
    <property type="entry name" value="CASPASE_P10"/>
    <property type="match status" value="1"/>
</dbReference>
<dbReference type="RefSeq" id="XP_029380728.1">
    <property type="nucleotide sequence ID" value="XM_029524868.1"/>
</dbReference>
<protein>
    <submittedName>
        <fullName evidence="8">Caspase-8-like</fullName>
    </submittedName>
</protein>
<dbReference type="CDD" id="cd00032">
    <property type="entry name" value="CASc"/>
    <property type="match status" value="1"/>
</dbReference>
<feature type="domain" description="Caspase family p10" evidence="5">
    <location>
        <begin position="291"/>
        <end position="378"/>
    </location>
</feature>
<dbReference type="InterPro" id="IPR002138">
    <property type="entry name" value="Pept_C14_p10"/>
</dbReference>
<evidence type="ECO:0000259" key="7">
    <source>
        <dbReference type="PROSITE" id="PS50209"/>
    </source>
</evidence>
<feature type="active site" evidence="3">
    <location>
        <position position="272"/>
    </location>
</feature>
<keyword evidence="9" id="KW-1185">Reference proteome</keyword>
<evidence type="ECO:0000259" key="6">
    <source>
        <dbReference type="PROSITE" id="PS50208"/>
    </source>
</evidence>
<evidence type="ECO:0000313" key="9">
    <source>
        <dbReference type="Proteomes" id="UP000472264"/>
    </source>
</evidence>
<evidence type="ECO:0000256" key="4">
    <source>
        <dbReference type="RuleBase" id="RU003971"/>
    </source>
</evidence>
<reference evidence="8" key="2">
    <citation type="submission" date="2025-08" db="UniProtKB">
        <authorList>
            <consortium name="Ensembl"/>
        </authorList>
    </citation>
    <scope>IDENTIFICATION</scope>
</reference>
<dbReference type="InterPro" id="IPR033139">
    <property type="entry name" value="Caspase_cys_AS"/>
</dbReference>
<dbReference type="GO" id="GO:0006508">
    <property type="term" value="P:proteolysis"/>
    <property type="evidence" value="ECO:0007669"/>
    <property type="project" value="InterPro"/>
</dbReference>
<dbReference type="Ensembl" id="ENSENLT00000013655.1">
    <property type="protein sequence ID" value="ENSENLP00000013126.1"/>
    <property type="gene ID" value="ENSENLG00000006197.1"/>
</dbReference>
<dbReference type="InterPro" id="IPR029030">
    <property type="entry name" value="Caspase-like_dom_sf"/>
</dbReference>
<accession>A0A665U1B6</accession>
<keyword evidence="2" id="KW-0053">Apoptosis</keyword>
<dbReference type="InterPro" id="IPR011029">
    <property type="entry name" value="DEATH-like_dom_sf"/>
</dbReference>
<dbReference type="SUPFAM" id="SSF52129">
    <property type="entry name" value="Caspase-like"/>
    <property type="match status" value="1"/>
</dbReference>
<dbReference type="Gene3D" id="3.40.50.1460">
    <property type="match status" value="1"/>
</dbReference>
<dbReference type="InterPro" id="IPR001309">
    <property type="entry name" value="Pept_C14_p20"/>
</dbReference>
<dbReference type="GO" id="GO:0005737">
    <property type="term" value="C:cytoplasm"/>
    <property type="evidence" value="ECO:0007669"/>
    <property type="project" value="UniProtKB-ARBA"/>
</dbReference>
<dbReference type="Gene3D" id="1.10.533.10">
    <property type="entry name" value="Death Domain, Fas"/>
    <property type="match status" value="1"/>
</dbReference>
<dbReference type="CDD" id="cd01671">
    <property type="entry name" value="CARD"/>
    <property type="match status" value="1"/>
</dbReference>
<dbReference type="OMA" id="YELNSQP"/>
<evidence type="ECO:0000256" key="1">
    <source>
        <dbReference type="ARBA" id="ARBA00010134"/>
    </source>
</evidence>
<organism evidence="8 9">
    <name type="scientific">Echeneis naucrates</name>
    <name type="common">Live sharksucker</name>
    <dbReference type="NCBI Taxonomy" id="173247"/>
    <lineage>
        <taxon>Eukaryota</taxon>
        <taxon>Metazoa</taxon>
        <taxon>Chordata</taxon>
        <taxon>Craniata</taxon>
        <taxon>Vertebrata</taxon>
        <taxon>Euteleostomi</taxon>
        <taxon>Actinopterygii</taxon>
        <taxon>Neopterygii</taxon>
        <taxon>Teleostei</taxon>
        <taxon>Neoteleostei</taxon>
        <taxon>Acanthomorphata</taxon>
        <taxon>Carangaria</taxon>
        <taxon>Carangiformes</taxon>
        <taxon>Echeneidae</taxon>
        <taxon>Echeneis</taxon>
    </lineage>
</organism>
<proteinExistence type="inferred from homology"/>
<dbReference type="Pfam" id="PF00656">
    <property type="entry name" value="Peptidase_C14"/>
    <property type="match status" value="2"/>
</dbReference>
<reference evidence="8" key="3">
    <citation type="submission" date="2025-09" db="UniProtKB">
        <authorList>
            <consortium name="Ensembl"/>
        </authorList>
    </citation>
    <scope>IDENTIFICATION</scope>
</reference>
<dbReference type="PIRSF" id="PIRSF038001">
    <property type="entry name" value="Caspase_ICE"/>
    <property type="match status" value="1"/>
</dbReference>
<dbReference type="InterPro" id="IPR001315">
    <property type="entry name" value="CARD"/>
</dbReference>
<reference evidence="8" key="1">
    <citation type="submission" date="2021-04" db="EMBL/GenBank/DDBJ databases">
        <authorList>
            <consortium name="Wellcome Sanger Institute Data Sharing"/>
        </authorList>
    </citation>
    <scope>NUCLEOTIDE SEQUENCE [LARGE SCALE GENOMIC DNA]</scope>
</reference>
<dbReference type="GeneID" id="115057682"/>
<evidence type="ECO:0000259" key="5">
    <source>
        <dbReference type="PROSITE" id="PS50207"/>
    </source>
</evidence>
<evidence type="ECO:0000313" key="8">
    <source>
        <dbReference type="Ensembl" id="ENSENLP00000013126.1"/>
    </source>
</evidence>
<name>A0A665U1B6_ECHNA</name>
<dbReference type="Proteomes" id="UP000472264">
    <property type="component" value="Chromosome 17"/>
</dbReference>
<sequence length="382" mass="43022">MSAKGTLKRNKPDIVSTLTGDYLFILNKVSAKDLITQREYNNLKSINNVNVEGHVVELVDKIVNKGEDTCKEFLNLLQADEEVQTTFPEMKYKLNDTGPLLQPIPCSDDGAVSQGNKKEKDELYQIKSHPVGLCLIINNEIFTGSQMRRGTNKDADYLAKVFSWLGFKVLMCKDQTQDHMDRTLKCFATLSNVSQLQEFKVMEWSDTEFIDLQQAPKHGDAFVCCILSHGELGSVLGVDLKPLSIKQITRNFKATDESPLTSKPKLFFIQACQGNKTHRGVSLKDLEADCSGSSIPEEADVLVTTATIEDYVSFRHPKYGSWFVQSLCEQLEEGCPKKEEIQSILLRVNNQVSQKEASERKQMPEVRHTLRKKLVLSPKPTS</sequence>
<dbReference type="GO" id="GO:0006915">
    <property type="term" value="P:apoptotic process"/>
    <property type="evidence" value="ECO:0007669"/>
    <property type="project" value="UniProtKB-KW"/>
</dbReference>
<dbReference type="PROSITE" id="PS50209">
    <property type="entry name" value="CARD"/>
    <property type="match status" value="1"/>
</dbReference>
<gene>
    <name evidence="8" type="primary">LOC115057682</name>
</gene>
<dbReference type="InterPro" id="IPR015917">
    <property type="entry name" value="Pept_C14A"/>
</dbReference>
<dbReference type="PROSITE" id="PS01122">
    <property type="entry name" value="CASPASE_CYS"/>
    <property type="match status" value="1"/>
</dbReference>
<evidence type="ECO:0000256" key="3">
    <source>
        <dbReference type="PIRSR" id="PIRSR038001-1"/>
    </source>
</evidence>
<dbReference type="PROSITE" id="PS50208">
    <property type="entry name" value="CASPASE_P20"/>
    <property type="match status" value="1"/>
</dbReference>
<evidence type="ECO:0000256" key="2">
    <source>
        <dbReference type="ARBA" id="ARBA00022703"/>
    </source>
</evidence>
<comment type="similarity">
    <text evidence="1 4">Belongs to the peptidase C14A family.</text>
</comment>
<dbReference type="PANTHER" id="PTHR48169:SF7">
    <property type="entry name" value="CASPASE 10"/>
    <property type="match status" value="1"/>
</dbReference>
<feature type="active site" evidence="3">
    <location>
        <position position="229"/>
    </location>
</feature>
<dbReference type="GO" id="GO:0042981">
    <property type="term" value="P:regulation of apoptotic process"/>
    <property type="evidence" value="ECO:0007669"/>
    <property type="project" value="InterPro"/>
</dbReference>
<feature type="domain" description="Caspase family p20" evidence="6">
    <location>
        <begin position="130"/>
        <end position="276"/>
    </location>
</feature>
<dbReference type="GO" id="GO:0051604">
    <property type="term" value="P:protein maturation"/>
    <property type="evidence" value="ECO:0007669"/>
    <property type="project" value="UniProtKB-ARBA"/>
</dbReference>
<dbReference type="PANTHER" id="PTHR48169">
    <property type="entry name" value="DED DOMAIN-CONTAINING PROTEIN"/>
    <property type="match status" value="1"/>
</dbReference>
<dbReference type="InterPro" id="IPR011600">
    <property type="entry name" value="Pept_C14_caspase"/>
</dbReference>
<dbReference type="InParanoid" id="A0A665U1B6"/>
<dbReference type="SUPFAM" id="SSF47986">
    <property type="entry name" value="DEATH domain"/>
    <property type="match status" value="1"/>
</dbReference>
<dbReference type="OrthoDB" id="6114029at2759"/>
<dbReference type="AlphaFoldDB" id="A0A665U1B6"/>